<feature type="transmembrane region" description="Helical" evidence="1">
    <location>
        <begin position="29"/>
        <end position="46"/>
    </location>
</feature>
<comment type="caution">
    <text evidence="2">The sequence shown here is derived from an EMBL/GenBank/DDBJ whole genome shotgun (WGS) entry which is preliminary data.</text>
</comment>
<feature type="transmembrane region" description="Helical" evidence="1">
    <location>
        <begin position="174"/>
        <end position="198"/>
    </location>
</feature>
<dbReference type="Proteomes" id="UP000611629">
    <property type="component" value="Unassembled WGS sequence"/>
</dbReference>
<keyword evidence="1" id="KW-0812">Transmembrane</keyword>
<keyword evidence="3" id="KW-1185">Reference proteome</keyword>
<keyword evidence="1" id="KW-0472">Membrane</keyword>
<sequence length="312" mass="33656">MLPFVCLGIGIMLGVTIKNERFFIYSEKASTVALILLMLFIGLGIGLDKSISDNFIKIGINCVIIAFSAIAFSVFFTFIAEKTVLPLSKLSFALTESNAQLNDLNKEEQKKSNLVWVMPVSIISGLATGILLRPVIPVSYTDSFFTFALIVLYICVGISQGANKKVFSYFKLIGFKVILIPIAILLGSLIGGIVSGLILNLPLYISVTSSAGMSFYSLTGAYMTQQHGVETGTYGFIVNVMREFFTILTMPLLIKISPGAPIAGGAAGNMDTMLAPITKFVGINLSLVTLLTGVILTFIVPFLLPVISLFFQ</sequence>
<dbReference type="PANTHER" id="PTHR35804:SF1">
    <property type="entry name" value="LYSINE EXPORTER LYSO"/>
    <property type="match status" value="1"/>
</dbReference>
<feature type="transmembrane region" description="Helical" evidence="1">
    <location>
        <begin position="144"/>
        <end position="162"/>
    </location>
</feature>
<reference evidence="2" key="1">
    <citation type="submission" date="2020-07" db="EMBL/GenBank/DDBJ databases">
        <title>Genomic analysis of a strain of Sedimentibacter Hydroxybenzoicus DSM7310.</title>
        <authorList>
            <person name="Ma S."/>
        </authorList>
    </citation>
    <scope>NUCLEOTIDE SEQUENCE</scope>
    <source>
        <strain evidence="2">DSM 7310</strain>
    </source>
</reference>
<dbReference type="PANTHER" id="PTHR35804">
    <property type="entry name" value="LYSINE EXPORTER LYSO"/>
    <property type="match status" value="1"/>
</dbReference>
<dbReference type="AlphaFoldDB" id="A0A974BGQ6"/>
<evidence type="ECO:0000256" key="1">
    <source>
        <dbReference type="SAM" id="Phobius"/>
    </source>
</evidence>
<gene>
    <name evidence="2" type="ORF">HZF24_01750</name>
</gene>
<feature type="transmembrane region" description="Helical" evidence="1">
    <location>
        <begin position="204"/>
        <end position="223"/>
    </location>
</feature>
<dbReference type="InterPro" id="IPR005642">
    <property type="entry name" value="LysO"/>
</dbReference>
<feature type="transmembrane region" description="Helical" evidence="1">
    <location>
        <begin position="287"/>
        <end position="311"/>
    </location>
</feature>
<feature type="transmembrane region" description="Helical" evidence="1">
    <location>
        <begin position="244"/>
        <end position="267"/>
    </location>
</feature>
<dbReference type="EMBL" id="JACBNQ010000001">
    <property type="protein sequence ID" value="NYB72859.1"/>
    <property type="molecule type" value="Genomic_DNA"/>
</dbReference>
<accession>A0A974BGQ6</accession>
<organism evidence="2 3">
    <name type="scientific">Sedimentibacter hydroxybenzoicus DSM 7310</name>
    <dbReference type="NCBI Taxonomy" id="1123245"/>
    <lineage>
        <taxon>Bacteria</taxon>
        <taxon>Bacillati</taxon>
        <taxon>Bacillota</taxon>
        <taxon>Tissierellia</taxon>
        <taxon>Sedimentibacter</taxon>
    </lineage>
</organism>
<dbReference type="RefSeq" id="WP_179236532.1">
    <property type="nucleotide sequence ID" value="NZ_JACBNQ010000001.1"/>
</dbReference>
<dbReference type="GO" id="GO:0015661">
    <property type="term" value="F:L-lysine efflux transmembrane transporter activity"/>
    <property type="evidence" value="ECO:0007669"/>
    <property type="project" value="InterPro"/>
</dbReference>
<dbReference type="GO" id="GO:0005886">
    <property type="term" value="C:plasma membrane"/>
    <property type="evidence" value="ECO:0007669"/>
    <property type="project" value="TreeGrafter"/>
</dbReference>
<evidence type="ECO:0000313" key="2">
    <source>
        <dbReference type="EMBL" id="NYB72859.1"/>
    </source>
</evidence>
<keyword evidence="1" id="KW-1133">Transmembrane helix</keyword>
<feature type="transmembrane region" description="Helical" evidence="1">
    <location>
        <begin position="58"/>
        <end position="80"/>
    </location>
</feature>
<evidence type="ECO:0000313" key="3">
    <source>
        <dbReference type="Proteomes" id="UP000611629"/>
    </source>
</evidence>
<name>A0A974BGQ6_SEDHY</name>
<proteinExistence type="predicted"/>
<dbReference type="Pfam" id="PF03956">
    <property type="entry name" value="Lys_export"/>
    <property type="match status" value="2"/>
</dbReference>
<feature type="transmembrane region" description="Helical" evidence="1">
    <location>
        <begin position="114"/>
        <end position="132"/>
    </location>
</feature>
<protein>
    <submittedName>
        <fullName evidence="2">Lysine exporter LysO family protein</fullName>
    </submittedName>
</protein>